<accession>A0A4R3IC99</accession>
<dbReference type="EMBL" id="SLZR01000002">
    <property type="protein sequence ID" value="TCS43186.1"/>
    <property type="molecule type" value="Genomic_DNA"/>
</dbReference>
<evidence type="ECO:0000313" key="2">
    <source>
        <dbReference type="Proteomes" id="UP000295793"/>
    </source>
</evidence>
<keyword evidence="2" id="KW-1185">Reference proteome</keyword>
<dbReference type="RefSeq" id="WP_132699874.1">
    <property type="nucleotide sequence ID" value="NZ_SLZR01000002.1"/>
</dbReference>
<protein>
    <recommendedName>
        <fullName evidence="3">Tetratricopeptide repeat protein</fullName>
    </recommendedName>
</protein>
<gene>
    <name evidence="1" type="ORF">BCF53_102212</name>
</gene>
<comment type="caution">
    <text evidence="1">The sequence shown here is derived from an EMBL/GenBank/DDBJ whole genome shotgun (WGS) entry which is preliminary data.</text>
</comment>
<dbReference type="Proteomes" id="UP000295793">
    <property type="component" value="Unassembled WGS sequence"/>
</dbReference>
<organism evidence="1 2">
    <name type="scientific">Reinekea marinisedimentorum</name>
    <dbReference type="NCBI Taxonomy" id="230495"/>
    <lineage>
        <taxon>Bacteria</taxon>
        <taxon>Pseudomonadati</taxon>
        <taxon>Pseudomonadota</taxon>
        <taxon>Gammaproteobacteria</taxon>
        <taxon>Oceanospirillales</taxon>
        <taxon>Saccharospirillaceae</taxon>
        <taxon>Reinekea</taxon>
    </lineage>
</organism>
<dbReference type="Gene3D" id="1.25.40.10">
    <property type="entry name" value="Tetratricopeptide repeat domain"/>
    <property type="match status" value="1"/>
</dbReference>
<evidence type="ECO:0000313" key="1">
    <source>
        <dbReference type="EMBL" id="TCS43186.1"/>
    </source>
</evidence>
<dbReference type="AlphaFoldDB" id="A0A4R3IC99"/>
<dbReference type="InterPro" id="IPR011990">
    <property type="entry name" value="TPR-like_helical_dom_sf"/>
</dbReference>
<proteinExistence type="predicted"/>
<name>A0A4R3IC99_9GAMM</name>
<evidence type="ECO:0008006" key="3">
    <source>
        <dbReference type="Google" id="ProtNLM"/>
    </source>
</evidence>
<reference evidence="1 2" key="1">
    <citation type="submission" date="2019-03" db="EMBL/GenBank/DDBJ databases">
        <title>Genomic Encyclopedia of Archaeal and Bacterial Type Strains, Phase II (KMG-II): from individual species to whole genera.</title>
        <authorList>
            <person name="Goeker M."/>
        </authorList>
    </citation>
    <scope>NUCLEOTIDE SEQUENCE [LARGE SCALE GENOMIC DNA]</scope>
    <source>
        <strain evidence="1 2">DSM 15388</strain>
    </source>
</reference>
<dbReference type="OrthoDB" id="6191794at2"/>
<sequence length="282" mass="32247">MISAEALYKVLIAQTEDNLDKTLLQFMYNELPKDASLNDFREELVDSGLMTYSSVMQICFSQLLVPRSKLLLNRLAEHRKNNISFVPQTHEHKFQIGEDDQLSTSVVLGDGELNIKIPRSDLSILPFIHSDEKQAVMLADDMANLNELKECELILLETADSFPSSIASGISLCWLYLSTGKYKEVETWAYRLLEHHEGNVICLRMLAIAEQASNKHLMAMSNYQHLLISKHVSPLWYLLLGYSQQKTGCNAEAIESYRTFLQLGKFEDYYPFARQQLKELTA</sequence>
<dbReference type="SUPFAM" id="SSF48452">
    <property type="entry name" value="TPR-like"/>
    <property type="match status" value="1"/>
</dbReference>